<dbReference type="Pfam" id="PF13628">
    <property type="entry name" value="DUF4142"/>
    <property type="match status" value="1"/>
</dbReference>
<dbReference type="PANTHER" id="PTHR38593:SF1">
    <property type="entry name" value="BLR2558 PROTEIN"/>
    <property type="match status" value="1"/>
</dbReference>
<evidence type="ECO:0000259" key="2">
    <source>
        <dbReference type="Pfam" id="PF13628"/>
    </source>
</evidence>
<feature type="domain" description="DUF4142" evidence="2">
    <location>
        <begin position="31"/>
        <end position="166"/>
    </location>
</feature>
<feature type="signal peptide" evidence="1">
    <location>
        <begin position="1"/>
        <end position="26"/>
    </location>
</feature>
<feature type="chain" id="PRO_5015674723" evidence="1">
    <location>
        <begin position="27"/>
        <end position="178"/>
    </location>
</feature>
<keyword evidence="4" id="KW-1185">Reference proteome</keyword>
<evidence type="ECO:0000313" key="3">
    <source>
        <dbReference type="EMBL" id="PTU74589.1"/>
    </source>
</evidence>
<name>A0A2T5PA38_9PSED</name>
<dbReference type="InterPro" id="IPR012347">
    <property type="entry name" value="Ferritin-like"/>
</dbReference>
<sequence length="178" mass="19064">MNNLMPSIRTGLVAFCFAAASSFAMADGMDAEDFVNDASAMGIAEVHNATLALTKATSQDVKNFAQRMLDDHSAANQQLAQTASGKEDIELADEATLMAKAKALILQLRSGESFDEAYANNQVVAHEKSVELYESASKELADADLKAYAAEQLPTLREHLEMARQLAAKHGGDAAEKN</sequence>
<organism evidence="3 4">
    <name type="scientific">Pseudomonas mangrovi</name>
    <dbReference type="NCBI Taxonomy" id="2161748"/>
    <lineage>
        <taxon>Bacteria</taxon>
        <taxon>Pseudomonadati</taxon>
        <taxon>Pseudomonadota</taxon>
        <taxon>Gammaproteobacteria</taxon>
        <taxon>Pseudomonadales</taxon>
        <taxon>Pseudomonadaceae</taxon>
        <taxon>Pseudomonas</taxon>
    </lineage>
</organism>
<dbReference type="InterPro" id="IPR025419">
    <property type="entry name" value="DUF4142"/>
</dbReference>
<dbReference type="EMBL" id="QASN01000017">
    <property type="protein sequence ID" value="PTU74589.1"/>
    <property type="molecule type" value="Genomic_DNA"/>
</dbReference>
<dbReference type="Proteomes" id="UP000244064">
    <property type="component" value="Unassembled WGS sequence"/>
</dbReference>
<evidence type="ECO:0000256" key="1">
    <source>
        <dbReference type="SAM" id="SignalP"/>
    </source>
</evidence>
<proteinExistence type="predicted"/>
<protein>
    <submittedName>
        <fullName evidence="3">DUF305 domain-containing protein</fullName>
    </submittedName>
</protein>
<reference evidence="3 4" key="1">
    <citation type="submission" date="2018-04" db="EMBL/GenBank/DDBJ databases">
        <title>Pseudomonas sp. nov., isolated from mangrove soil.</title>
        <authorList>
            <person name="Chen C."/>
        </authorList>
    </citation>
    <scope>NUCLEOTIDE SEQUENCE [LARGE SCALE GENOMIC DNA]</scope>
    <source>
        <strain evidence="3 4">TC-11</strain>
    </source>
</reference>
<comment type="caution">
    <text evidence="3">The sequence shown here is derived from an EMBL/GenBank/DDBJ whole genome shotgun (WGS) entry which is preliminary data.</text>
</comment>
<dbReference type="AlphaFoldDB" id="A0A2T5PA38"/>
<dbReference type="OrthoDB" id="118677at2"/>
<keyword evidence="1" id="KW-0732">Signal</keyword>
<evidence type="ECO:0000313" key="4">
    <source>
        <dbReference type="Proteomes" id="UP000244064"/>
    </source>
</evidence>
<dbReference type="Gene3D" id="1.20.1260.10">
    <property type="match status" value="1"/>
</dbReference>
<accession>A0A2T5PA38</accession>
<dbReference type="PANTHER" id="PTHR38593">
    <property type="entry name" value="BLR2558 PROTEIN"/>
    <property type="match status" value="1"/>
</dbReference>
<gene>
    <name evidence="3" type="ORF">DBO85_10930</name>
</gene>
<dbReference type="RefSeq" id="WP_108107284.1">
    <property type="nucleotide sequence ID" value="NZ_QASN01000017.1"/>
</dbReference>